<dbReference type="InterPro" id="IPR021843">
    <property type="entry name" value="PSME4_C"/>
</dbReference>
<dbReference type="GO" id="GO:0016504">
    <property type="term" value="F:peptidase activator activity"/>
    <property type="evidence" value="ECO:0007669"/>
    <property type="project" value="InterPro"/>
</dbReference>
<proteinExistence type="inferred from homology"/>
<evidence type="ECO:0000256" key="2">
    <source>
        <dbReference type="ARBA" id="ARBA00022737"/>
    </source>
</evidence>
<dbReference type="InterPro" id="IPR032430">
    <property type="entry name" value="Blm10_mid"/>
</dbReference>
<gene>
    <name evidence="8" type="ORF">CYME_CMR335C</name>
</gene>
<dbReference type="SUPFAM" id="SSF48371">
    <property type="entry name" value="ARM repeat"/>
    <property type="match status" value="1"/>
</dbReference>
<sequence>MSQLRESSPVHYLVPRQPAFVEAELRAEGTRLLFLLHRSRQQLETLWSERSTELLSGSSPKHEIERLDRRFYTELRKLDRLVSRFHLLGGLLPAALHRELTWLFLNLCLGDAAITLRDLDVRSVCAERLSATLLQRDRYEAQVVRLAQEAAGVSAPWSGSTSGERWRKLTQPLAAFEGIFCALDRILRAYHFDDDVSSASVDLVPPCSNDIEADALSLHGAVHSPQSRSIHVRALLGLVEVIRPLFASCAERIWWDHYRPRIVAAAEQHAPEARRQLYLEAILCTKLLPTELESDADTSGCTWVRDAFEHGYNAGAFSDAQWSGSTFTEWDTLWLELWSRVARDLLPMTQRHAWQESLSKQPQERQQSAREKEQLLLPSIASLSQKIFESLGMPLADFAYARPEDHGFPESMRFAVGSNVPERRIRACTELMVRYIGSGVDPYATNECILTGLRRLLALTDIAIHPNRGGVWAPRFGAFVETLATAMFERVSQQQIHGDSALYDRIADCPQESEHQLSTACVSRIVEMLSETLERALLSANRALASRAQHSLRLMLRMLAPTSDSASSAPHLSLSCTRWARALFESVVLDTFEQESKASRRATAVGVAMILLPYLLPPQDGAPDGRDDELESQVASRESVENRLVLLLDYILEGTSASDAPFAEAAYHFCLRLLDLVHPFMQTEQHASVEVGVFLSRSAYTFLIEEWLYRFAERIFDVLDALEDRDASSPAPSLQVFENLIMRMSEVLQSYEGDTDAADSLWHRLFIEKVLEERLTGHRALDNATKEWSAVVRALVASTDKAPVRRRHALMDRLLAAAAADADAAAALTTTSSTTTTTPPTLQAWRLGLLGQACRRYADASELALRYGDRIAVLIQRACCAVAERSVYKAGGKLLRGLMQGLTDSWPVAVRAKQVPVAERWQRVRTLWHQGCSLSLCIQQISWQHIEIQWHEPCPDAVQYAWSLFAQNLRAIEAFLGDASASIDTNKAKAAARWLFALRRGARWLLSGKRMRSGLDSIGDEMIDNAFNAEDAFDTLDEDLPGAFTDSNDAEPVSDSPRKSPDWTALNGNASGFLDLLPSNATQLLEQWQALVLRIVLAADPDTLQRDALRPLEIGHQGFSIDDAGAQRAGRGRARRRFALRAVNESAVDVSGWALLEAPPWSLQAFALAALESRRSLAARAGSFAICCGSIAAAHDDAFPKPLLKVLLSERGVLSDFPGVGRRARALLLPACRFLSLYSLRALVLRPILHELDAAAAIDDKVLLRQQRTRLESVFLLLDALSPRLASEARLFRELVATVLRTACRGTWMTNLASVYAFAMRLLFKVALRVRRLAMLSSTPPRDERCATLPSIDAGHQLSEGAFASMLLCVAQRGAYPEPCANVAALTGATQQLAWPTRAVAAWLLIQYDLVREAHWRALGVRDSFSDSVAVSWRRALDAAMSLANDAHHAALRRLGTLLVCRLSACSIARSNALDASWRSAEQVQALLYAMYLDAKGPLSLFISSASSPTDAAAAAAANEGDVLSSLTAAVAQQWTGAAAAAGSIAAGALADVILDAAAASWELLSGGPVWPSIRDGCLGSSLMVSRQPGEHWTFAMLTRVRCLERLHGLMDASERQRVQWYRESAPDLSMLHGTQVVDGDGAADDRLRKLEHEILVATASRDLDRLAQCIEKCPSQLVWRSLIVPALRYLADQPLYSEAELADKHPLIDMVMRLASARVRRAPNAWNALLDETVPHTDATAVVRTLHCLEALGRVAPPASLRYELLMGRLSGVERDAAASLLAVWVANHRSLLTEMLERWRLYVAGLEAAFTSGGVPAQGALPDRLFAARDTLISFLERLCSWRLHDVAAFFQQQPISVIDWCLAQLGTALVFSDDLRGDVSGMPGSTGSAATLGQRESLAQHARNTWYLLAQTRALVLFQRTLYAVAEARRDPRLWPFREAALQAVRLAMNDHPFALVEGATATAAGTSASTPALQWIDELLPFLNDTEVAVRKVAAQALAAWSRWFVPHASDHDDERMLHEPVIRTYWCEANDRIDDQGRALVLAALIQYHPYNVRPRWMSDVLHALVRLTEVRSSNRASLHHSTARRREAAQVARQCLQAFRHMHHAQWTREQQQLEPSVREQLADLWLGSAYVV</sequence>
<evidence type="ECO:0000259" key="7">
    <source>
        <dbReference type="Pfam" id="PF16507"/>
    </source>
</evidence>
<dbReference type="STRING" id="280699.M1UWF3"/>
<reference evidence="8 9" key="2">
    <citation type="journal article" date="2007" name="BMC Biol.">
        <title>A 100%-complete sequence reveals unusually simple genomic features in the hot-spring red alga Cyanidioschyzon merolae.</title>
        <authorList>
            <person name="Nozaki H."/>
            <person name="Takano H."/>
            <person name="Misumi O."/>
            <person name="Terasawa K."/>
            <person name="Matsuzaki M."/>
            <person name="Maruyama S."/>
            <person name="Nishida K."/>
            <person name="Yagisawa F."/>
            <person name="Yoshida Y."/>
            <person name="Fujiwara T."/>
            <person name="Takio S."/>
            <person name="Tamura K."/>
            <person name="Chung S.J."/>
            <person name="Nakamura S."/>
            <person name="Kuroiwa H."/>
            <person name="Tanaka K."/>
            <person name="Sato N."/>
            <person name="Kuroiwa T."/>
        </authorList>
    </citation>
    <scope>NUCLEOTIDE SEQUENCE [LARGE SCALE GENOMIC DNA]</scope>
    <source>
        <strain evidence="8 9">10D</strain>
    </source>
</reference>
<keyword evidence="9" id="KW-1185">Reference proteome</keyword>
<dbReference type="OrthoDB" id="10526474at2759"/>
<feature type="region of interest" description="Disordered" evidence="5">
    <location>
        <begin position="1040"/>
        <end position="1062"/>
    </location>
</feature>
<evidence type="ECO:0000256" key="5">
    <source>
        <dbReference type="SAM" id="MobiDB-lite"/>
    </source>
</evidence>
<accession>M1UWF3</accession>
<dbReference type="Pfam" id="PF16507">
    <property type="entry name" value="HEAT_PSME4_mid"/>
    <property type="match status" value="2"/>
</dbReference>
<dbReference type="RefSeq" id="XP_005538577.1">
    <property type="nucleotide sequence ID" value="XM_005538520.1"/>
</dbReference>
<dbReference type="PANTHER" id="PTHR32170:SF3">
    <property type="entry name" value="PROTEASOME ACTIVATOR COMPLEX SUBUNIT 4"/>
    <property type="match status" value="1"/>
</dbReference>
<dbReference type="GO" id="GO:0010499">
    <property type="term" value="P:proteasomal ubiquitin-independent protein catabolic process"/>
    <property type="evidence" value="ECO:0007669"/>
    <property type="project" value="TreeGrafter"/>
</dbReference>
<name>M1UWF3_CYAM1</name>
<keyword evidence="3" id="KW-0227">DNA damage</keyword>
<dbReference type="Proteomes" id="UP000007014">
    <property type="component" value="Chromosome 18"/>
</dbReference>
<reference evidence="8 9" key="1">
    <citation type="journal article" date="2004" name="Nature">
        <title>Genome sequence of the ultrasmall unicellular red alga Cyanidioschyzon merolae 10D.</title>
        <authorList>
            <person name="Matsuzaki M."/>
            <person name="Misumi O."/>
            <person name="Shin-i T."/>
            <person name="Maruyama S."/>
            <person name="Takahara M."/>
            <person name="Miyagishima S."/>
            <person name="Mori T."/>
            <person name="Nishida K."/>
            <person name="Yagisawa F."/>
            <person name="Nishida K."/>
            <person name="Yoshida Y."/>
            <person name="Nishimura Y."/>
            <person name="Nakao S."/>
            <person name="Kobayashi T."/>
            <person name="Momoyama Y."/>
            <person name="Higashiyama T."/>
            <person name="Minoda A."/>
            <person name="Sano M."/>
            <person name="Nomoto H."/>
            <person name="Oishi K."/>
            <person name="Hayashi H."/>
            <person name="Ohta F."/>
            <person name="Nishizaka S."/>
            <person name="Haga S."/>
            <person name="Miura S."/>
            <person name="Morishita T."/>
            <person name="Kabeya Y."/>
            <person name="Terasawa K."/>
            <person name="Suzuki Y."/>
            <person name="Ishii Y."/>
            <person name="Asakawa S."/>
            <person name="Takano H."/>
            <person name="Ohta N."/>
            <person name="Kuroiwa H."/>
            <person name="Tanaka K."/>
            <person name="Shimizu N."/>
            <person name="Sugano S."/>
            <person name="Sato N."/>
            <person name="Nozaki H."/>
            <person name="Ogasawara N."/>
            <person name="Kohara Y."/>
            <person name="Kuroiwa T."/>
        </authorList>
    </citation>
    <scope>NUCLEOTIDE SEQUENCE [LARGE SCALE GENOMIC DNA]</scope>
    <source>
        <strain evidence="8 9">10D</strain>
    </source>
</reference>
<dbReference type="Pfam" id="PF11919">
    <property type="entry name" value="PSME4_C"/>
    <property type="match status" value="1"/>
</dbReference>
<evidence type="ECO:0000256" key="4">
    <source>
        <dbReference type="ARBA" id="ARBA00023204"/>
    </source>
</evidence>
<protein>
    <submittedName>
        <fullName evidence="8">Uncharacterized protein</fullName>
    </submittedName>
</protein>
<evidence type="ECO:0000313" key="9">
    <source>
        <dbReference type="Proteomes" id="UP000007014"/>
    </source>
</evidence>
<dbReference type="GO" id="GO:0006281">
    <property type="term" value="P:DNA repair"/>
    <property type="evidence" value="ECO:0007669"/>
    <property type="project" value="UniProtKB-KW"/>
</dbReference>
<dbReference type="KEGG" id="cme:CYME_CMR335C"/>
<dbReference type="GO" id="GO:0070628">
    <property type="term" value="F:proteasome binding"/>
    <property type="evidence" value="ECO:0007669"/>
    <property type="project" value="InterPro"/>
</dbReference>
<dbReference type="InterPro" id="IPR035309">
    <property type="entry name" value="PSME4"/>
</dbReference>
<dbReference type="HOGENOM" id="CLU_231900_0_0_1"/>
<dbReference type="GeneID" id="16996961"/>
<evidence type="ECO:0000313" key="8">
    <source>
        <dbReference type="EMBL" id="BAM82541.1"/>
    </source>
</evidence>
<dbReference type="GO" id="GO:0005634">
    <property type="term" value="C:nucleus"/>
    <property type="evidence" value="ECO:0007669"/>
    <property type="project" value="TreeGrafter"/>
</dbReference>
<dbReference type="GO" id="GO:0005829">
    <property type="term" value="C:cytosol"/>
    <property type="evidence" value="ECO:0007669"/>
    <property type="project" value="TreeGrafter"/>
</dbReference>
<comment type="similarity">
    <text evidence="1">Belongs to the BLM10 family.</text>
</comment>
<feature type="domain" description="Proteasome activator complex subunit 4 C-terminal" evidence="6">
    <location>
        <begin position="2041"/>
        <end position="2138"/>
    </location>
</feature>
<evidence type="ECO:0000256" key="1">
    <source>
        <dbReference type="ARBA" id="ARBA00005739"/>
    </source>
</evidence>
<feature type="domain" description="Proteasome activator Blm10 middle HEAT repeats region" evidence="7">
    <location>
        <begin position="703"/>
        <end position="970"/>
    </location>
</feature>
<dbReference type="EMBL" id="AP006500">
    <property type="protein sequence ID" value="BAM82541.1"/>
    <property type="molecule type" value="Genomic_DNA"/>
</dbReference>
<keyword evidence="4" id="KW-0234">DNA repair</keyword>
<dbReference type="Gramene" id="CMR335CT">
    <property type="protein sequence ID" value="CMR335CT"/>
    <property type="gene ID" value="CMR335C"/>
</dbReference>
<dbReference type="PANTHER" id="PTHR32170">
    <property type="entry name" value="PROTEASOME ACTIVATOR COMPLEX SUBUNIT 4"/>
    <property type="match status" value="1"/>
</dbReference>
<evidence type="ECO:0000256" key="3">
    <source>
        <dbReference type="ARBA" id="ARBA00022763"/>
    </source>
</evidence>
<evidence type="ECO:0000259" key="6">
    <source>
        <dbReference type="Pfam" id="PF11919"/>
    </source>
</evidence>
<dbReference type="InterPro" id="IPR016024">
    <property type="entry name" value="ARM-type_fold"/>
</dbReference>
<organism evidence="8 9">
    <name type="scientific">Cyanidioschyzon merolae (strain NIES-3377 / 10D)</name>
    <name type="common">Unicellular red alga</name>
    <dbReference type="NCBI Taxonomy" id="280699"/>
    <lineage>
        <taxon>Eukaryota</taxon>
        <taxon>Rhodophyta</taxon>
        <taxon>Bangiophyceae</taxon>
        <taxon>Cyanidiales</taxon>
        <taxon>Cyanidiaceae</taxon>
        <taxon>Cyanidioschyzon</taxon>
    </lineage>
</organism>
<feature type="domain" description="Proteasome activator Blm10 middle HEAT repeats region" evidence="7">
    <location>
        <begin position="453"/>
        <end position="558"/>
    </location>
</feature>
<keyword evidence="2" id="KW-0677">Repeat</keyword>